<feature type="region of interest" description="Disordered" evidence="1">
    <location>
        <begin position="26"/>
        <end position="56"/>
    </location>
</feature>
<evidence type="ECO:0000313" key="3">
    <source>
        <dbReference type="EMBL" id="NKI90270.1"/>
    </source>
</evidence>
<comment type="caution">
    <text evidence="3">The sequence shown here is derived from an EMBL/GenBank/DDBJ whole genome shotgun (WGS) entry which is preliminary data.</text>
</comment>
<dbReference type="EMBL" id="JAAVTK010000008">
    <property type="protein sequence ID" value="NKI90270.1"/>
    <property type="molecule type" value="Genomic_DNA"/>
</dbReference>
<sequence length="84" mass="9749">MHKFFSLLLLGFGLSLTIPATAQSRPKLKARRAFSRTSESSRGKNNKIQFRRESNRPVIDLKPHKLESFKTAKSPKPYKFYNPR</sequence>
<keyword evidence="2" id="KW-0732">Signal</keyword>
<evidence type="ECO:0000256" key="2">
    <source>
        <dbReference type="SAM" id="SignalP"/>
    </source>
</evidence>
<proteinExistence type="predicted"/>
<organism evidence="3 4">
    <name type="scientific">Hymenobacter artigasi</name>
    <dbReference type="NCBI Taxonomy" id="2719616"/>
    <lineage>
        <taxon>Bacteria</taxon>
        <taxon>Pseudomonadati</taxon>
        <taxon>Bacteroidota</taxon>
        <taxon>Cytophagia</taxon>
        <taxon>Cytophagales</taxon>
        <taxon>Hymenobacteraceae</taxon>
        <taxon>Hymenobacter</taxon>
    </lineage>
</organism>
<feature type="signal peptide" evidence="2">
    <location>
        <begin position="1"/>
        <end position="22"/>
    </location>
</feature>
<evidence type="ECO:0000313" key="4">
    <source>
        <dbReference type="Proteomes" id="UP000717634"/>
    </source>
</evidence>
<feature type="chain" id="PRO_5047425842" evidence="2">
    <location>
        <begin position="23"/>
        <end position="84"/>
    </location>
</feature>
<reference evidence="3 4" key="1">
    <citation type="submission" date="2020-03" db="EMBL/GenBank/DDBJ databases">
        <title>Genomic Encyclopedia of Type Strains, Phase IV (KMG-V): Genome sequencing to study the core and pangenomes of soil and plant-associated prokaryotes.</title>
        <authorList>
            <person name="Whitman W."/>
        </authorList>
    </citation>
    <scope>NUCLEOTIDE SEQUENCE [LARGE SCALE GENOMIC DNA]</scope>
    <source>
        <strain evidence="3 4">1B</strain>
    </source>
</reference>
<dbReference type="RefSeq" id="WP_168673875.1">
    <property type="nucleotide sequence ID" value="NZ_JAAVTK010000008.1"/>
</dbReference>
<accession>A0ABX1HJI6</accession>
<dbReference type="Proteomes" id="UP000717634">
    <property type="component" value="Unassembled WGS sequence"/>
</dbReference>
<gene>
    <name evidence="3" type="ORF">HBN54_002870</name>
</gene>
<name>A0ABX1HJI6_9BACT</name>
<protein>
    <submittedName>
        <fullName evidence="3">Uncharacterized protein</fullName>
    </submittedName>
</protein>
<keyword evidence="4" id="KW-1185">Reference proteome</keyword>
<evidence type="ECO:0000256" key="1">
    <source>
        <dbReference type="SAM" id="MobiDB-lite"/>
    </source>
</evidence>